<organism evidence="2 3">
    <name type="scientific">Corchorus capsularis</name>
    <name type="common">Jute</name>
    <dbReference type="NCBI Taxonomy" id="210143"/>
    <lineage>
        <taxon>Eukaryota</taxon>
        <taxon>Viridiplantae</taxon>
        <taxon>Streptophyta</taxon>
        <taxon>Embryophyta</taxon>
        <taxon>Tracheophyta</taxon>
        <taxon>Spermatophyta</taxon>
        <taxon>Magnoliopsida</taxon>
        <taxon>eudicotyledons</taxon>
        <taxon>Gunneridae</taxon>
        <taxon>Pentapetalae</taxon>
        <taxon>rosids</taxon>
        <taxon>malvids</taxon>
        <taxon>Malvales</taxon>
        <taxon>Malvaceae</taxon>
        <taxon>Grewioideae</taxon>
        <taxon>Apeibeae</taxon>
        <taxon>Corchorus</taxon>
    </lineage>
</organism>
<keyword evidence="3" id="KW-1185">Reference proteome</keyword>
<proteinExistence type="predicted"/>
<dbReference type="Gramene" id="OMO98869">
    <property type="protein sequence ID" value="OMO98869"/>
    <property type="gene ID" value="CCACVL1_04024"/>
</dbReference>
<dbReference type="Proteomes" id="UP000188268">
    <property type="component" value="Unassembled WGS sequence"/>
</dbReference>
<dbReference type="AlphaFoldDB" id="A0A1R3JVJ2"/>
<feature type="compositionally biased region" description="Basic and acidic residues" evidence="1">
    <location>
        <begin position="1"/>
        <end position="10"/>
    </location>
</feature>
<evidence type="ECO:0000313" key="3">
    <source>
        <dbReference type="Proteomes" id="UP000188268"/>
    </source>
</evidence>
<feature type="region of interest" description="Disordered" evidence="1">
    <location>
        <begin position="1"/>
        <end position="24"/>
    </location>
</feature>
<gene>
    <name evidence="2" type="ORF">CCACVL1_04024</name>
</gene>
<sequence>MAEQRGDKRIQGIHHTFGKYKTNN</sequence>
<reference evidence="2 3" key="1">
    <citation type="submission" date="2013-09" db="EMBL/GenBank/DDBJ databases">
        <title>Corchorus capsularis genome sequencing.</title>
        <authorList>
            <person name="Alam M."/>
            <person name="Haque M.S."/>
            <person name="Islam M.S."/>
            <person name="Emdad E.M."/>
            <person name="Islam M.M."/>
            <person name="Ahmed B."/>
            <person name="Halim A."/>
            <person name="Hossen Q.M.M."/>
            <person name="Hossain M.Z."/>
            <person name="Ahmed R."/>
            <person name="Khan M.M."/>
            <person name="Islam R."/>
            <person name="Rashid M.M."/>
            <person name="Khan S.A."/>
            <person name="Rahman M.S."/>
            <person name="Alam M."/>
        </authorList>
    </citation>
    <scope>NUCLEOTIDE SEQUENCE [LARGE SCALE GENOMIC DNA]</scope>
    <source>
        <strain evidence="3">cv. CVL-1</strain>
        <tissue evidence="2">Whole seedling</tissue>
    </source>
</reference>
<accession>A0A1R3JVJ2</accession>
<comment type="caution">
    <text evidence="2">The sequence shown here is derived from an EMBL/GenBank/DDBJ whole genome shotgun (WGS) entry which is preliminary data.</text>
</comment>
<dbReference type="EMBL" id="AWWV01006979">
    <property type="protein sequence ID" value="OMO98869.1"/>
    <property type="molecule type" value="Genomic_DNA"/>
</dbReference>
<evidence type="ECO:0000256" key="1">
    <source>
        <dbReference type="SAM" id="MobiDB-lite"/>
    </source>
</evidence>
<evidence type="ECO:0000313" key="2">
    <source>
        <dbReference type="EMBL" id="OMO98869.1"/>
    </source>
</evidence>
<protein>
    <submittedName>
        <fullName evidence="2">Uncharacterized protein</fullName>
    </submittedName>
</protein>
<name>A0A1R3JVJ2_COCAP</name>